<reference evidence="11" key="3">
    <citation type="submission" date="2020-10" db="EMBL/GenBank/DDBJ databases">
        <authorList>
            <person name="Palmer J.M."/>
        </authorList>
    </citation>
    <scope>NUCLEOTIDE SEQUENCE</scope>
    <source>
        <strain evidence="11">UCD 2041</strain>
    </source>
</reference>
<dbReference type="Pfam" id="PF00735">
    <property type="entry name" value="Septin"/>
    <property type="match status" value="1"/>
</dbReference>
<evidence type="ECO:0000313" key="14">
    <source>
        <dbReference type="Proteomes" id="UP000568158"/>
    </source>
</evidence>
<evidence type="ECO:0000256" key="6">
    <source>
        <dbReference type="ARBA" id="ARBA00069702"/>
    </source>
</evidence>
<dbReference type="PIRSF" id="PIRSF006698">
    <property type="entry name" value="Septin"/>
    <property type="match status" value="1"/>
</dbReference>
<dbReference type="InterPro" id="IPR027417">
    <property type="entry name" value="P-loop_NTPase"/>
</dbReference>
<evidence type="ECO:0000259" key="9">
    <source>
        <dbReference type="PROSITE" id="PS51719"/>
    </source>
</evidence>
<dbReference type="SUPFAM" id="SSF52540">
    <property type="entry name" value="P-loop containing nucleoside triphosphate hydrolases"/>
    <property type="match status" value="1"/>
</dbReference>
<comment type="similarity">
    <text evidence="7">Belongs to the TRAFAC class TrmE-Era-EngA-EngB-Septin-like GTPase superfamily. Septin GTPase family.</text>
</comment>
<dbReference type="GO" id="GO:0043934">
    <property type="term" value="P:sporulation"/>
    <property type="evidence" value="ECO:0007669"/>
    <property type="project" value="UniProtKB-ARBA"/>
</dbReference>
<dbReference type="CDD" id="cd01850">
    <property type="entry name" value="CDC_Septin"/>
    <property type="match status" value="1"/>
</dbReference>
<evidence type="ECO:0000256" key="5">
    <source>
        <dbReference type="ARBA" id="ARBA00023306"/>
    </source>
</evidence>
<dbReference type="Gene3D" id="3.40.50.300">
    <property type="entry name" value="P-loop containing nucleotide triphosphate hydrolases"/>
    <property type="match status" value="1"/>
</dbReference>
<protein>
    <recommendedName>
        <fullName evidence="6">Cell division control protein 10</fullName>
    </recommendedName>
</protein>
<feature type="domain" description="Septin-type G" evidence="9">
    <location>
        <begin position="53"/>
        <end position="329"/>
    </location>
</feature>
<feature type="region of interest" description="Disordered" evidence="8">
    <location>
        <begin position="335"/>
        <end position="364"/>
    </location>
</feature>
<sequence>MTDSQSQQYQSSLQSSQQAQQPLSLDDNSTMQPTNYVGFDTITTQIENRLVKRGFVLNIMLVGASGLGKSTLVNTLFSAHLDESCGRNTVYDPVERTTEIKVTSHDLVENNVVLHLNIIDTPGFADQINNNRCWDPILRYIKDQHNQYLRRELNADREKFIKDTRVHCVLYFIAPNYYGLTNLDIQVLRRLSEVVNVIPVIAKADTLTLDERANLKKVLQEQFEQYGLRMYPYNDDTGSRLTPEETQFNKDIRSMLPFAVVGSEEVIKTAKGEAVRGRRTKWGVINVEDVTQCEFVYLRDFLTRTHLYDLIETTALQHYETFRTKQLTALRENVGARNASSPSQMLPRSQSQVPSAHQGYIPRN</sequence>
<dbReference type="RefSeq" id="XP_041139636.1">
    <property type="nucleotide sequence ID" value="XM_041281845.1"/>
</dbReference>
<evidence type="ECO:0000256" key="3">
    <source>
        <dbReference type="ARBA" id="ARBA00022741"/>
    </source>
</evidence>
<evidence type="ECO:0000313" key="12">
    <source>
        <dbReference type="EMBL" id="VUG17040.1"/>
    </source>
</evidence>
<keyword evidence="5" id="KW-0131">Cell cycle</keyword>
<evidence type="ECO:0000256" key="1">
    <source>
        <dbReference type="ARBA" id="ARBA00004266"/>
    </source>
</evidence>
<dbReference type="KEGG" id="bbrx:BRETT_003334"/>
<dbReference type="OMA" id="QCEFVYL"/>
<dbReference type="AlphaFoldDB" id="A0A7D9GYF4"/>
<dbReference type="InterPro" id="IPR016491">
    <property type="entry name" value="Septin"/>
</dbReference>
<feature type="compositionally biased region" description="Low complexity" evidence="8">
    <location>
        <begin position="1"/>
        <end position="25"/>
    </location>
</feature>
<proteinExistence type="inferred from homology"/>
<dbReference type="EMBL" id="JABCYN010000005">
    <property type="protein sequence ID" value="KAF6015974.1"/>
    <property type="molecule type" value="Genomic_DNA"/>
</dbReference>
<evidence type="ECO:0000256" key="2">
    <source>
        <dbReference type="ARBA" id="ARBA00022618"/>
    </source>
</evidence>
<dbReference type="GO" id="GO:0000144">
    <property type="term" value="C:cellular bud neck septin ring"/>
    <property type="evidence" value="ECO:0007669"/>
    <property type="project" value="UniProtKB-ARBA"/>
</dbReference>
<organism evidence="12 13">
    <name type="scientific">Dekkera bruxellensis</name>
    <name type="common">Brettanomyces custersii</name>
    <dbReference type="NCBI Taxonomy" id="5007"/>
    <lineage>
        <taxon>Eukaryota</taxon>
        <taxon>Fungi</taxon>
        <taxon>Dikarya</taxon>
        <taxon>Ascomycota</taxon>
        <taxon>Saccharomycotina</taxon>
        <taxon>Pichiomycetes</taxon>
        <taxon>Pichiales</taxon>
        <taxon>Pichiaceae</taxon>
        <taxon>Brettanomyces</taxon>
    </lineage>
</organism>
<dbReference type="GeneID" id="64575258"/>
<gene>
    <name evidence="12" type="primary">CDC10</name>
    <name evidence="11" type="ORF">BRETT_003334</name>
    <name evidence="12" type="ORF">DEBR0S1_31824G</name>
    <name evidence="10" type="ORF">HII12_000537</name>
</gene>
<keyword evidence="2 10" id="KW-0132">Cell division</keyword>
<reference evidence="11" key="4">
    <citation type="journal article" name="BMC Genomics">
        <title>New genome assemblies reveal patterns of domestication and adaptation across Brettanomyces (Dekkera) species.</title>
        <authorList>
            <person name="Roach M.J."/>
            <person name="Borneman A.R."/>
        </authorList>
    </citation>
    <scope>NUCLEOTIDE SEQUENCE</scope>
    <source>
        <strain evidence="11">UCD 2041</strain>
    </source>
</reference>
<name>A0A7D9GYF4_DEKBR</name>
<dbReference type="PANTHER" id="PTHR18884">
    <property type="entry name" value="SEPTIN"/>
    <property type="match status" value="1"/>
</dbReference>
<evidence type="ECO:0000256" key="4">
    <source>
        <dbReference type="ARBA" id="ARBA00023134"/>
    </source>
</evidence>
<dbReference type="PROSITE" id="PS51719">
    <property type="entry name" value="G_SEPTIN"/>
    <property type="match status" value="1"/>
</dbReference>
<dbReference type="GO" id="GO:0051301">
    <property type="term" value="P:cell division"/>
    <property type="evidence" value="ECO:0007669"/>
    <property type="project" value="UniProtKB-KW"/>
</dbReference>
<comment type="subcellular location">
    <subcellularLocation>
        <location evidence="1">Bud neck</location>
    </subcellularLocation>
</comment>
<evidence type="ECO:0000313" key="13">
    <source>
        <dbReference type="Proteomes" id="UP000478008"/>
    </source>
</evidence>
<keyword evidence="4 7" id="KW-0342">GTP-binding</keyword>
<dbReference type="EMBL" id="CP063137">
    <property type="protein sequence ID" value="QOU23143.1"/>
    <property type="molecule type" value="Genomic_DNA"/>
</dbReference>
<feature type="compositionally biased region" description="Polar residues" evidence="8">
    <location>
        <begin position="338"/>
        <end position="355"/>
    </location>
</feature>
<evidence type="ECO:0000313" key="10">
    <source>
        <dbReference type="EMBL" id="KAF6015974.1"/>
    </source>
</evidence>
<accession>A0A7D9GYF4</accession>
<feature type="region of interest" description="Disordered" evidence="8">
    <location>
        <begin position="1"/>
        <end position="30"/>
    </location>
</feature>
<keyword evidence="3 7" id="KW-0547">Nucleotide-binding</keyword>
<reference evidence="10 14" key="2">
    <citation type="journal article" date="2020" name="Appl. Microbiol. Biotechnol.">
        <title>Targeted gene deletion in Brettanomyces bruxellensis with an expression-free CRISPR-Cas9 system.</title>
        <authorList>
            <person name="Varela C."/>
            <person name="Bartel C."/>
            <person name="Onetto C."/>
            <person name="Borneman A."/>
        </authorList>
    </citation>
    <scope>NUCLEOTIDE SEQUENCE [LARGE SCALE GENOMIC DNA]</scope>
    <source>
        <strain evidence="10 14">AWRI1613</strain>
    </source>
</reference>
<keyword evidence="13" id="KW-1185">Reference proteome</keyword>
<dbReference type="FunFam" id="3.40.50.300:FF:000260">
    <property type="entry name" value="Cell division control 10"/>
    <property type="match status" value="1"/>
</dbReference>
<evidence type="ECO:0000313" key="11">
    <source>
        <dbReference type="EMBL" id="QOU23143.1"/>
    </source>
</evidence>
<dbReference type="GO" id="GO:0000921">
    <property type="term" value="P:septin ring assembly"/>
    <property type="evidence" value="ECO:0007669"/>
    <property type="project" value="UniProtKB-ARBA"/>
</dbReference>
<dbReference type="InterPro" id="IPR030379">
    <property type="entry name" value="G_SEPTIN_dom"/>
</dbReference>
<dbReference type="OrthoDB" id="416553at2759"/>
<evidence type="ECO:0000256" key="7">
    <source>
        <dbReference type="RuleBase" id="RU004560"/>
    </source>
</evidence>
<dbReference type="GO" id="GO:0005525">
    <property type="term" value="F:GTP binding"/>
    <property type="evidence" value="ECO:0007669"/>
    <property type="project" value="UniProtKB-KW"/>
</dbReference>
<evidence type="ECO:0000256" key="8">
    <source>
        <dbReference type="SAM" id="MobiDB-lite"/>
    </source>
</evidence>
<dbReference type="Proteomes" id="UP000568158">
    <property type="component" value="Unassembled WGS sequence"/>
</dbReference>
<dbReference type="Proteomes" id="UP000663131">
    <property type="component" value="Chromosome 9"/>
</dbReference>
<dbReference type="Proteomes" id="UP000478008">
    <property type="component" value="Unassembled WGS sequence"/>
</dbReference>
<reference evidence="12 13" key="1">
    <citation type="submission" date="2019-07" db="EMBL/GenBank/DDBJ databases">
        <authorList>
            <person name="Friedrich A."/>
            <person name="Schacherer J."/>
        </authorList>
    </citation>
    <scope>NUCLEOTIDE SEQUENCE [LARGE SCALE GENOMIC DNA]</scope>
</reference>
<dbReference type="EMBL" id="CABFWN010000001">
    <property type="protein sequence ID" value="VUG17040.1"/>
    <property type="molecule type" value="Genomic_DNA"/>
</dbReference>